<proteinExistence type="predicted"/>
<protein>
    <submittedName>
        <fullName evidence="3">PEP-CTERM sorting domain-containing protein</fullName>
    </submittedName>
</protein>
<name>A0ABU4WDP2_9BACT</name>
<accession>A0ABU4WDP2</accession>
<keyword evidence="1" id="KW-0472">Membrane</keyword>
<evidence type="ECO:0000256" key="2">
    <source>
        <dbReference type="SAM" id="SignalP"/>
    </source>
</evidence>
<feature type="signal peptide" evidence="2">
    <location>
        <begin position="1"/>
        <end position="22"/>
    </location>
</feature>
<sequence length="916" mass="96908">MKTKRYLYSIAASALFLSGAYAADTELVLDASQDGLTWADALWSNGTPQEGITALINIADSENPLLIQGEAVAGKLNVYNNSYLLLTGEGNSLKTTITEAPYGNIEIYNNSKFVVSDKASLTIANGMSVYVNDNASFEVNNATFTGKFYNKANNVVIQNGSTWNATGYHNGIKDANILVKDSTINSTTGFQMGSGQTAGHSKVLTLENSDWKFGGNGANFCGIVNILDSSITSTGHINMAAEGGNASGENLLYMKGSSAKSLSTMTTYKLWWNTNGGDTSTTLHQAGNTNVTISNAFDSSNNTNGGSNVLWLFSGDNNTAQSSADSSWGDNGKNKNTTGIWKITNAQTVEGIQTTSTNSLFKTNSIYLKVSSVEDNNFQSVVDWAGTGNTFKTSYDVFPCLSTGANTNAVSSFTVRDGALADIGAFVVVGGKVDASLSGTASFNVLNGATYNQKSHIVLQNSTVAGSTGRSEFNFENANWNRTNGSLLIGFGSNSRTENPNQDAISGTSIATIKDSIITYGGNVALAGSKIDLSESGTTHSNVAKLVIDDTKFTFNGELYLGHIGYNGGTIYGGTSIIEVIGENSAFISSNKGLYSGYNTTTYGGARKILVSGKNNTVSFGSNGAFYMNSAGGAKQYGGSFEVNIQGEGHTFQTGNNIDIGMKDAVGGSNTFYVKGTSSANKNKVLVNGGNIYIKASSDQKSTIVNTMELAGNTILSKNSDGERINFNLSSSDTAVAGAAKFIISGENNEVYLNNLSVGRTDLDSGSVLLQIEGSTHNISAVNFAMRTSGLNTQAATLSFVSDSVGISTLKTTSVNELSGFIDVDFSKYVAQTTDPMQFILISAENNWDGSNYETDSENEYIKVSLANENDTWRTFMEGNNLVLEYNSAVIPEPSTFAAIFGAIALAFAAYRRKKQ</sequence>
<dbReference type="Proteomes" id="UP001275932">
    <property type="component" value="Unassembled WGS sequence"/>
</dbReference>
<feature type="transmembrane region" description="Helical" evidence="1">
    <location>
        <begin position="894"/>
        <end position="911"/>
    </location>
</feature>
<gene>
    <name evidence="3" type="ORF">MOX91_00575</name>
</gene>
<dbReference type="EMBL" id="JALBUT010000001">
    <property type="protein sequence ID" value="MDX8414680.1"/>
    <property type="molecule type" value="Genomic_DNA"/>
</dbReference>
<organism evidence="3 4">
    <name type="scientific">Intestinicryptomonas porci</name>
    <dbReference type="NCBI Taxonomy" id="2926320"/>
    <lineage>
        <taxon>Bacteria</taxon>
        <taxon>Pseudomonadati</taxon>
        <taxon>Verrucomicrobiota</taxon>
        <taxon>Opitutia</taxon>
        <taxon>Opitutales</taxon>
        <taxon>Intestinicryptomonaceae</taxon>
        <taxon>Intestinicryptomonas</taxon>
    </lineage>
</organism>
<comment type="caution">
    <text evidence="3">The sequence shown here is derived from an EMBL/GenBank/DDBJ whole genome shotgun (WGS) entry which is preliminary data.</text>
</comment>
<dbReference type="RefSeq" id="WP_370396130.1">
    <property type="nucleotide sequence ID" value="NZ_JALBUT010000001.1"/>
</dbReference>
<reference evidence="3 4" key="1">
    <citation type="submission" date="2022-03" db="EMBL/GenBank/DDBJ databases">
        <title>Novel taxa within the pig intestine.</title>
        <authorList>
            <person name="Wylensek D."/>
            <person name="Bishof K."/>
            <person name="Afrizal A."/>
            <person name="Clavel T."/>
        </authorList>
    </citation>
    <scope>NUCLEOTIDE SEQUENCE [LARGE SCALE GENOMIC DNA]</scope>
    <source>
        <strain evidence="3 4">CLA-KB-P66</strain>
    </source>
</reference>
<dbReference type="NCBIfam" id="TIGR02595">
    <property type="entry name" value="PEP_CTERM"/>
    <property type="match status" value="1"/>
</dbReference>
<keyword evidence="1" id="KW-1133">Transmembrane helix</keyword>
<feature type="chain" id="PRO_5046275337" evidence="2">
    <location>
        <begin position="23"/>
        <end position="916"/>
    </location>
</feature>
<keyword evidence="2" id="KW-0732">Signal</keyword>
<dbReference type="InterPro" id="IPR013424">
    <property type="entry name" value="Ice-binding_C"/>
</dbReference>
<evidence type="ECO:0000313" key="4">
    <source>
        <dbReference type="Proteomes" id="UP001275932"/>
    </source>
</evidence>
<keyword evidence="4" id="KW-1185">Reference proteome</keyword>
<evidence type="ECO:0000313" key="3">
    <source>
        <dbReference type="EMBL" id="MDX8414680.1"/>
    </source>
</evidence>
<evidence type="ECO:0000256" key="1">
    <source>
        <dbReference type="SAM" id="Phobius"/>
    </source>
</evidence>
<keyword evidence="1" id="KW-0812">Transmembrane</keyword>